<dbReference type="OrthoDB" id="1771251at2"/>
<proteinExistence type="inferred from homology"/>
<evidence type="ECO:0000256" key="2">
    <source>
        <dbReference type="ARBA" id="ARBA00022490"/>
    </source>
</evidence>
<dbReference type="PIRSF" id="PIRSF006488">
    <property type="entry name" value="Exonuc_VII_S"/>
    <property type="match status" value="1"/>
</dbReference>
<evidence type="ECO:0000313" key="7">
    <source>
        <dbReference type="EMBL" id="SMB94894.1"/>
    </source>
</evidence>
<comment type="function">
    <text evidence="6">Bidirectionally degrades single-stranded DNA into large acid-insoluble oligonucleotides, which are then degraded further into small acid-soluble oligonucleotides.</text>
</comment>
<keyword evidence="5 6" id="KW-0269">Exonuclease</keyword>
<dbReference type="Gene3D" id="1.10.287.1040">
    <property type="entry name" value="Exonuclease VII, small subunit"/>
    <property type="match status" value="1"/>
</dbReference>
<dbReference type="PANTHER" id="PTHR34137:SF1">
    <property type="entry name" value="EXODEOXYRIBONUCLEASE 7 SMALL SUBUNIT"/>
    <property type="match status" value="1"/>
</dbReference>
<accession>A0A1W1VPQ7</accession>
<evidence type="ECO:0000256" key="3">
    <source>
        <dbReference type="ARBA" id="ARBA00022722"/>
    </source>
</evidence>
<protein>
    <recommendedName>
        <fullName evidence="6">Exodeoxyribonuclease 7 small subunit</fullName>
        <ecNumber evidence="6">3.1.11.6</ecNumber>
    </recommendedName>
    <alternativeName>
        <fullName evidence="6">Exodeoxyribonuclease VII small subunit</fullName>
        <shortName evidence="6">Exonuclease VII small subunit</shortName>
    </alternativeName>
</protein>
<evidence type="ECO:0000256" key="5">
    <source>
        <dbReference type="ARBA" id="ARBA00022839"/>
    </source>
</evidence>
<name>A0A1W1VPQ7_DESTI</name>
<dbReference type="NCBIfam" id="TIGR01280">
    <property type="entry name" value="xseB"/>
    <property type="match status" value="1"/>
</dbReference>
<dbReference type="GO" id="GO:0009318">
    <property type="term" value="C:exodeoxyribonuclease VII complex"/>
    <property type="evidence" value="ECO:0007669"/>
    <property type="project" value="UniProtKB-UniRule"/>
</dbReference>
<comment type="similarity">
    <text evidence="1 6">Belongs to the XseB family.</text>
</comment>
<keyword evidence="3 6" id="KW-0540">Nuclease</keyword>
<dbReference type="GO" id="GO:0005829">
    <property type="term" value="C:cytosol"/>
    <property type="evidence" value="ECO:0007669"/>
    <property type="project" value="TreeGrafter"/>
</dbReference>
<dbReference type="Proteomes" id="UP000192731">
    <property type="component" value="Unassembled WGS sequence"/>
</dbReference>
<dbReference type="SUPFAM" id="SSF116842">
    <property type="entry name" value="XseB-like"/>
    <property type="match status" value="1"/>
</dbReference>
<evidence type="ECO:0000256" key="6">
    <source>
        <dbReference type="HAMAP-Rule" id="MF_00337"/>
    </source>
</evidence>
<keyword evidence="4 6" id="KW-0378">Hydrolase</keyword>
<dbReference type="RefSeq" id="WP_159446332.1">
    <property type="nucleotide sequence ID" value="NZ_FWWT01000022.1"/>
</dbReference>
<evidence type="ECO:0000313" key="8">
    <source>
        <dbReference type="Proteomes" id="UP000192731"/>
    </source>
</evidence>
<dbReference type="HAMAP" id="MF_00337">
    <property type="entry name" value="Exonuc_7_S"/>
    <property type="match status" value="1"/>
</dbReference>
<dbReference type="Pfam" id="PF02609">
    <property type="entry name" value="Exonuc_VII_S"/>
    <property type="match status" value="1"/>
</dbReference>
<dbReference type="InterPro" id="IPR003761">
    <property type="entry name" value="Exonuc_VII_S"/>
</dbReference>
<dbReference type="EC" id="3.1.11.6" evidence="6"/>
<gene>
    <name evidence="6" type="primary">xseB</name>
    <name evidence="7" type="ORF">SAMN00017405_0290</name>
</gene>
<comment type="subcellular location">
    <subcellularLocation>
        <location evidence="6">Cytoplasm</location>
    </subcellularLocation>
</comment>
<organism evidence="7 8">
    <name type="scientific">Desulfonispora thiosulfatigenes DSM 11270</name>
    <dbReference type="NCBI Taxonomy" id="656914"/>
    <lineage>
        <taxon>Bacteria</taxon>
        <taxon>Bacillati</taxon>
        <taxon>Bacillota</taxon>
        <taxon>Clostridia</taxon>
        <taxon>Eubacteriales</taxon>
        <taxon>Peptococcaceae</taxon>
        <taxon>Desulfonispora</taxon>
    </lineage>
</organism>
<dbReference type="GO" id="GO:0006308">
    <property type="term" value="P:DNA catabolic process"/>
    <property type="evidence" value="ECO:0007669"/>
    <property type="project" value="UniProtKB-UniRule"/>
</dbReference>
<dbReference type="GO" id="GO:0008855">
    <property type="term" value="F:exodeoxyribonuclease VII activity"/>
    <property type="evidence" value="ECO:0007669"/>
    <property type="project" value="UniProtKB-UniRule"/>
</dbReference>
<dbReference type="EMBL" id="FWWT01000022">
    <property type="protein sequence ID" value="SMB94894.1"/>
    <property type="molecule type" value="Genomic_DNA"/>
</dbReference>
<comment type="catalytic activity">
    <reaction evidence="6">
        <text>Exonucleolytic cleavage in either 5'- to 3'- or 3'- to 5'-direction to yield nucleoside 5'-phosphates.</text>
        <dbReference type="EC" id="3.1.11.6"/>
    </reaction>
</comment>
<dbReference type="AlphaFoldDB" id="A0A1W1VPQ7"/>
<dbReference type="InterPro" id="IPR037004">
    <property type="entry name" value="Exonuc_VII_ssu_sf"/>
</dbReference>
<dbReference type="PANTHER" id="PTHR34137">
    <property type="entry name" value="EXODEOXYRIBONUCLEASE 7 SMALL SUBUNIT"/>
    <property type="match status" value="1"/>
</dbReference>
<comment type="subunit">
    <text evidence="6">Heterooligomer composed of large and small subunits.</text>
</comment>
<reference evidence="7 8" key="1">
    <citation type="submission" date="2017-04" db="EMBL/GenBank/DDBJ databases">
        <authorList>
            <person name="Afonso C.L."/>
            <person name="Miller P.J."/>
            <person name="Scott M.A."/>
            <person name="Spackman E."/>
            <person name="Goraichik I."/>
            <person name="Dimitrov K.M."/>
            <person name="Suarez D.L."/>
            <person name="Swayne D.E."/>
        </authorList>
    </citation>
    <scope>NUCLEOTIDE SEQUENCE [LARGE SCALE GENOMIC DNA]</scope>
    <source>
        <strain evidence="7 8">DSM 11270</strain>
    </source>
</reference>
<dbReference type="STRING" id="656914.SAMN00017405_0290"/>
<sequence>MTVKINYEENIAQIEKILGQLDKGELSLDNSIELFGKGIKLINSCNDYLNKCEKKIKVLQENEEVEWSEETNE</sequence>
<keyword evidence="2 6" id="KW-0963">Cytoplasm</keyword>
<keyword evidence="8" id="KW-1185">Reference proteome</keyword>
<evidence type="ECO:0000256" key="1">
    <source>
        <dbReference type="ARBA" id="ARBA00009998"/>
    </source>
</evidence>
<evidence type="ECO:0000256" key="4">
    <source>
        <dbReference type="ARBA" id="ARBA00022801"/>
    </source>
</evidence>